<feature type="repeat" description="WD" evidence="7">
    <location>
        <begin position="123"/>
        <end position="156"/>
    </location>
</feature>
<proteinExistence type="inferred from homology"/>
<evidence type="ECO:0000313" key="9">
    <source>
        <dbReference type="EMBL" id="KND87041.1"/>
    </source>
</evidence>
<dbReference type="PRINTS" id="PR00320">
    <property type="entry name" value="GPROTEINBRPT"/>
</dbReference>
<evidence type="ECO:0000256" key="8">
    <source>
        <dbReference type="SAM" id="MobiDB-lite"/>
    </source>
</evidence>
<evidence type="ECO:0000256" key="7">
    <source>
        <dbReference type="PROSITE-ProRule" id="PRU00221"/>
    </source>
</evidence>
<comment type="caution">
    <text evidence="9">The sequence shown here is derived from an EMBL/GenBank/DDBJ whole genome shotgun (WGS) entry which is preliminary data.</text>
</comment>
<comment type="similarity">
    <text evidence="4">Belongs to the WD repeat MDV1/CAF4 family.</text>
</comment>
<dbReference type="InterPro" id="IPR020472">
    <property type="entry name" value="WD40_PAC1"/>
</dbReference>
<dbReference type="PANTHER" id="PTHR22847">
    <property type="entry name" value="WD40 REPEAT PROTEIN"/>
    <property type="match status" value="1"/>
</dbReference>
<dbReference type="InterPro" id="IPR036322">
    <property type="entry name" value="WD40_repeat_dom_sf"/>
</dbReference>
<feature type="region of interest" description="Disordered" evidence="8">
    <location>
        <begin position="1"/>
        <end position="42"/>
    </location>
</feature>
<evidence type="ECO:0000256" key="2">
    <source>
        <dbReference type="ARBA" id="ARBA00022737"/>
    </source>
</evidence>
<dbReference type="Proteomes" id="UP000036947">
    <property type="component" value="Unassembled WGS sequence"/>
</dbReference>
<evidence type="ECO:0000256" key="1">
    <source>
        <dbReference type="ARBA" id="ARBA00022574"/>
    </source>
</evidence>
<evidence type="ECO:0000256" key="5">
    <source>
        <dbReference type="ARBA" id="ARBA00039789"/>
    </source>
</evidence>
<dbReference type="OrthoDB" id="415532at2759"/>
<keyword evidence="10" id="KW-1185">Reference proteome</keyword>
<keyword evidence="1 7" id="KW-0853">WD repeat</keyword>
<keyword evidence="3" id="KW-0175">Coiled coil</keyword>
<dbReference type="PANTHER" id="PTHR22847:SF637">
    <property type="entry name" value="WD REPEAT DOMAIN 5B"/>
    <property type="match status" value="1"/>
</dbReference>
<dbReference type="InterPro" id="IPR015943">
    <property type="entry name" value="WD40/YVTN_repeat-like_dom_sf"/>
</dbReference>
<dbReference type="SMART" id="SM00320">
    <property type="entry name" value="WD40"/>
    <property type="match status" value="4"/>
</dbReference>
<reference evidence="9 10" key="1">
    <citation type="journal article" date="2015" name="BMC Genomics">
        <title>The genome of the truffle-parasite Tolypocladium ophioglossoides and the evolution of antifungal peptaibiotics.</title>
        <authorList>
            <person name="Quandt C.A."/>
            <person name="Bushley K.E."/>
            <person name="Spatafora J.W."/>
        </authorList>
    </citation>
    <scope>NUCLEOTIDE SEQUENCE [LARGE SCALE GENOMIC DNA]</scope>
    <source>
        <strain evidence="9 10">CBS 100239</strain>
    </source>
</reference>
<dbReference type="PROSITE" id="PS50294">
    <property type="entry name" value="WD_REPEATS_REGION"/>
    <property type="match status" value="2"/>
</dbReference>
<comment type="function">
    <text evidence="6">Involved in mitochondrial fission. Acts as an adapter protein required to form mitochondrial fission complexes. Formation of these complexes is required to promote constriction and fission of the mitochondrial compartment at a late step in mitochondrial division.</text>
</comment>
<dbReference type="Gene3D" id="2.130.10.10">
    <property type="entry name" value="YVTN repeat-like/Quinoprotein amine dehydrogenase"/>
    <property type="match status" value="1"/>
</dbReference>
<dbReference type="STRING" id="1163406.A0A0L0MZ51"/>
<evidence type="ECO:0000256" key="3">
    <source>
        <dbReference type="ARBA" id="ARBA00023054"/>
    </source>
</evidence>
<accession>A0A0L0MZ51</accession>
<dbReference type="EMBL" id="LFRF01000043">
    <property type="protein sequence ID" value="KND87041.1"/>
    <property type="molecule type" value="Genomic_DNA"/>
</dbReference>
<sequence>MTKATMAGATTLPPQTEAQLPLSIGWKPPLKTSKNGHEGPINAIDLSPDGHAPAAELQIFIVPSDEPEAFLANSKWIASGSLHEGSIQSPLPLSVGGQWLALGFEDGIVRVWDLQTERIRNTLKGHQDSVNSIAFSPSHRTLASFSIDRTVRIWNLALGFCFRTFDGQDMVCSMAFSADSRLLALGRHFEGIVEIWDPATGLRRQILDGHDGPISTVAFSGDGQRLVTGSFDRTIQIWQQPPRSRRSQSRRPHAFSVILHSAGTIREG</sequence>
<dbReference type="Pfam" id="PF00400">
    <property type="entry name" value="WD40"/>
    <property type="match status" value="3"/>
</dbReference>
<keyword evidence="2" id="KW-0677">Repeat</keyword>
<dbReference type="PROSITE" id="PS50082">
    <property type="entry name" value="WD_REPEATS_2"/>
    <property type="match status" value="3"/>
</dbReference>
<evidence type="ECO:0000256" key="4">
    <source>
        <dbReference type="ARBA" id="ARBA00038415"/>
    </source>
</evidence>
<feature type="repeat" description="WD" evidence="7">
    <location>
        <begin position="97"/>
        <end position="122"/>
    </location>
</feature>
<dbReference type="CDD" id="cd00200">
    <property type="entry name" value="WD40"/>
    <property type="match status" value="1"/>
</dbReference>
<organism evidence="9 10">
    <name type="scientific">Tolypocladium ophioglossoides (strain CBS 100239)</name>
    <name type="common">Snaketongue truffleclub</name>
    <name type="synonym">Elaphocordyceps ophioglossoides</name>
    <dbReference type="NCBI Taxonomy" id="1163406"/>
    <lineage>
        <taxon>Eukaryota</taxon>
        <taxon>Fungi</taxon>
        <taxon>Dikarya</taxon>
        <taxon>Ascomycota</taxon>
        <taxon>Pezizomycotina</taxon>
        <taxon>Sordariomycetes</taxon>
        <taxon>Hypocreomycetidae</taxon>
        <taxon>Hypocreales</taxon>
        <taxon>Ophiocordycipitaceae</taxon>
        <taxon>Tolypocladium</taxon>
    </lineage>
</organism>
<dbReference type="SUPFAM" id="SSF50978">
    <property type="entry name" value="WD40 repeat-like"/>
    <property type="match status" value="1"/>
</dbReference>
<dbReference type="InterPro" id="IPR001680">
    <property type="entry name" value="WD40_rpt"/>
</dbReference>
<gene>
    <name evidence="9" type="ORF">TOPH_08335</name>
</gene>
<dbReference type="AlphaFoldDB" id="A0A0L0MZ51"/>
<name>A0A0L0MZ51_TOLOC</name>
<protein>
    <recommendedName>
        <fullName evidence="5">Mitochondrial division protein 1</fullName>
    </recommendedName>
</protein>
<evidence type="ECO:0000256" key="6">
    <source>
        <dbReference type="ARBA" id="ARBA00043913"/>
    </source>
</evidence>
<evidence type="ECO:0000313" key="10">
    <source>
        <dbReference type="Proteomes" id="UP000036947"/>
    </source>
</evidence>
<dbReference type="GO" id="GO:1990234">
    <property type="term" value="C:transferase complex"/>
    <property type="evidence" value="ECO:0007669"/>
    <property type="project" value="UniProtKB-ARBA"/>
</dbReference>
<feature type="repeat" description="WD" evidence="7">
    <location>
        <begin position="207"/>
        <end position="239"/>
    </location>
</feature>